<gene>
    <name evidence="3" type="ORF">KDK_67500</name>
</gene>
<evidence type="ECO:0000313" key="3">
    <source>
        <dbReference type="EMBL" id="GCE22950.1"/>
    </source>
</evidence>
<dbReference type="Pfam" id="PF01408">
    <property type="entry name" value="GFO_IDH_MocA"/>
    <property type="match status" value="1"/>
</dbReference>
<dbReference type="AlphaFoldDB" id="A0A402AUY9"/>
<dbReference type="InterPro" id="IPR055170">
    <property type="entry name" value="GFO_IDH_MocA-like_dom"/>
</dbReference>
<dbReference type="Gene3D" id="3.40.50.720">
    <property type="entry name" value="NAD(P)-binding Rossmann-like Domain"/>
    <property type="match status" value="1"/>
</dbReference>
<protein>
    <submittedName>
        <fullName evidence="3">Oxidoreductase</fullName>
    </submittedName>
</protein>
<organism evidence="3 4">
    <name type="scientific">Dictyobacter kobayashii</name>
    <dbReference type="NCBI Taxonomy" id="2014872"/>
    <lineage>
        <taxon>Bacteria</taxon>
        <taxon>Bacillati</taxon>
        <taxon>Chloroflexota</taxon>
        <taxon>Ktedonobacteria</taxon>
        <taxon>Ktedonobacterales</taxon>
        <taxon>Dictyobacteraceae</taxon>
        <taxon>Dictyobacter</taxon>
    </lineage>
</organism>
<dbReference type="RefSeq" id="WP_126556452.1">
    <property type="nucleotide sequence ID" value="NZ_BIFS01000002.1"/>
</dbReference>
<evidence type="ECO:0000259" key="2">
    <source>
        <dbReference type="Pfam" id="PF22725"/>
    </source>
</evidence>
<dbReference type="InterPro" id="IPR052515">
    <property type="entry name" value="Gfo/Idh/MocA_Oxidoreductase"/>
</dbReference>
<reference evidence="4" key="1">
    <citation type="submission" date="2018-12" db="EMBL/GenBank/DDBJ databases">
        <title>Tengunoibacter tsumagoiensis gen. nov., sp. nov., Dictyobacter kobayashii sp. nov., D. alpinus sp. nov., and D. joshuensis sp. nov. and description of Dictyobacteraceae fam. nov. within the order Ktedonobacterales isolated from Tengu-no-mugimeshi.</title>
        <authorList>
            <person name="Wang C.M."/>
            <person name="Zheng Y."/>
            <person name="Sakai Y."/>
            <person name="Toyoda A."/>
            <person name="Minakuchi Y."/>
            <person name="Abe K."/>
            <person name="Yokota A."/>
            <person name="Yabe S."/>
        </authorList>
    </citation>
    <scope>NUCLEOTIDE SEQUENCE [LARGE SCALE GENOMIC DNA]</scope>
    <source>
        <strain evidence="4">Uno11</strain>
    </source>
</reference>
<dbReference type="PANTHER" id="PTHR43249:SF1">
    <property type="entry name" value="D-GLUCOSIDE 3-DEHYDROGENASE"/>
    <property type="match status" value="1"/>
</dbReference>
<dbReference type="InterPro" id="IPR036291">
    <property type="entry name" value="NAD(P)-bd_dom_sf"/>
</dbReference>
<dbReference type="GO" id="GO:0000166">
    <property type="term" value="F:nucleotide binding"/>
    <property type="evidence" value="ECO:0007669"/>
    <property type="project" value="InterPro"/>
</dbReference>
<dbReference type="InterPro" id="IPR000683">
    <property type="entry name" value="Gfo/Idh/MocA-like_OxRdtase_N"/>
</dbReference>
<feature type="domain" description="Gfo/Idh/MocA-like oxidoreductase N-terminal" evidence="1">
    <location>
        <begin position="6"/>
        <end position="128"/>
    </location>
</feature>
<sequence>MITACLIGVSGFGNIHYQDLMRAVERGEVRLLGATVINQEEEAEKCQHLRSIGCEIFTDFMVMLEHFQRRCDLCFIPTGIPLHAPMTLAALRAGAHVFVEKPAAATIQDVLLMRSSAAERQRFVAVGFQTMYAHETLWMKQAILEQQIGKLQSIKCYALWPRLDDYYARNGWAGRLQVHGAWILDSPFSNAVSHQLNMLCFLAGSELTRSASLRSIEAELYRGHAIESTDTACMRVTTENDVPLYFYVTHCSVREAGPEIIVRGERGSIHWTSDRVSISRADGTHEELACDTGVELRDRLLQHLYAKVADPQSFVCDLDIAGAHVLCFNGAHESSPIHQFDATLIQRFEEGGSIKTVVEGIDEVILQAFEQEKLFSELGIAWAQPGKAFPLANYTHFPATELQ</sequence>
<dbReference type="Gene3D" id="3.30.360.10">
    <property type="entry name" value="Dihydrodipicolinate Reductase, domain 2"/>
    <property type="match status" value="1"/>
</dbReference>
<comment type="caution">
    <text evidence="3">The sequence shown here is derived from an EMBL/GenBank/DDBJ whole genome shotgun (WGS) entry which is preliminary data.</text>
</comment>
<evidence type="ECO:0000313" key="4">
    <source>
        <dbReference type="Proteomes" id="UP000287188"/>
    </source>
</evidence>
<dbReference type="SUPFAM" id="SSF55347">
    <property type="entry name" value="Glyceraldehyde-3-phosphate dehydrogenase-like, C-terminal domain"/>
    <property type="match status" value="1"/>
</dbReference>
<dbReference type="PANTHER" id="PTHR43249">
    <property type="entry name" value="UDP-N-ACETYL-2-AMINO-2-DEOXY-D-GLUCURONATE OXIDASE"/>
    <property type="match status" value="1"/>
</dbReference>
<feature type="domain" description="GFO/IDH/MocA-like oxidoreductase" evidence="2">
    <location>
        <begin position="139"/>
        <end position="269"/>
    </location>
</feature>
<keyword evidence="4" id="KW-1185">Reference proteome</keyword>
<dbReference type="OrthoDB" id="9781966at2"/>
<proteinExistence type="predicted"/>
<dbReference type="EMBL" id="BIFS01000002">
    <property type="protein sequence ID" value="GCE22950.1"/>
    <property type="molecule type" value="Genomic_DNA"/>
</dbReference>
<accession>A0A402AUY9</accession>
<dbReference type="SUPFAM" id="SSF51735">
    <property type="entry name" value="NAD(P)-binding Rossmann-fold domains"/>
    <property type="match status" value="1"/>
</dbReference>
<evidence type="ECO:0000259" key="1">
    <source>
        <dbReference type="Pfam" id="PF01408"/>
    </source>
</evidence>
<dbReference type="Proteomes" id="UP000287188">
    <property type="component" value="Unassembled WGS sequence"/>
</dbReference>
<dbReference type="Pfam" id="PF22725">
    <property type="entry name" value="GFO_IDH_MocA_C3"/>
    <property type="match status" value="1"/>
</dbReference>
<name>A0A402AUY9_9CHLR</name>